<feature type="compositionally biased region" description="Polar residues" evidence="6">
    <location>
        <begin position="220"/>
        <end position="230"/>
    </location>
</feature>
<keyword evidence="5" id="KW-0862">Zinc</keyword>
<dbReference type="GO" id="GO:0015074">
    <property type="term" value="P:DNA integration"/>
    <property type="evidence" value="ECO:0007669"/>
    <property type="project" value="InterPro"/>
</dbReference>
<evidence type="ECO:0000256" key="5">
    <source>
        <dbReference type="PROSITE-ProRule" id="PRU00047"/>
    </source>
</evidence>
<dbReference type="Gene3D" id="4.10.60.10">
    <property type="entry name" value="Zinc finger, CCHC-type"/>
    <property type="match status" value="1"/>
</dbReference>
<dbReference type="SUPFAM" id="SSF56672">
    <property type="entry name" value="DNA/RNA polymerases"/>
    <property type="match status" value="1"/>
</dbReference>
<feature type="compositionally biased region" description="Basic residues" evidence="6">
    <location>
        <begin position="234"/>
        <end position="246"/>
    </location>
</feature>
<dbReference type="PANTHER" id="PTHR42648">
    <property type="entry name" value="TRANSPOSASE, PUTATIVE-RELATED"/>
    <property type="match status" value="1"/>
</dbReference>
<dbReference type="Pfam" id="PF00665">
    <property type="entry name" value="rve"/>
    <property type="match status" value="1"/>
</dbReference>
<dbReference type="InterPro" id="IPR025724">
    <property type="entry name" value="GAG-pre-integrase_dom"/>
</dbReference>
<dbReference type="InterPro" id="IPR012337">
    <property type="entry name" value="RNaseH-like_sf"/>
</dbReference>
<feature type="compositionally biased region" description="Polar residues" evidence="6">
    <location>
        <begin position="195"/>
        <end position="207"/>
    </location>
</feature>
<dbReference type="InterPro" id="IPR054722">
    <property type="entry name" value="PolX-like_BBD"/>
</dbReference>
<dbReference type="Proteomes" id="UP000215914">
    <property type="component" value="Unassembled WGS sequence"/>
</dbReference>
<dbReference type="Pfam" id="PF07727">
    <property type="entry name" value="RVT_2"/>
    <property type="match status" value="1"/>
</dbReference>
<dbReference type="Gramene" id="mRNA:HanXRQr2_Chr02g0069461">
    <property type="protein sequence ID" value="CDS:HanXRQr2_Chr02g0069461.1"/>
    <property type="gene ID" value="HanXRQr2_Chr02g0069461"/>
</dbReference>
<dbReference type="PANTHER" id="PTHR42648:SF18">
    <property type="entry name" value="RETROTRANSPOSON, UNCLASSIFIED-LIKE PROTEIN"/>
    <property type="match status" value="1"/>
</dbReference>
<dbReference type="Gene3D" id="3.30.420.10">
    <property type="entry name" value="Ribonuclease H-like superfamily/Ribonuclease H"/>
    <property type="match status" value="1"/>
</dbReference>
<feature type="domain" description="CCHC-type" evidence="7">
    <location>
        <begin position="257"/>
        <end position="270"/>
    </location>
</feature>
<dbReference type="GO" id="GO:0008270">
    <property type="term" value="F:zinc ion binding"/>
    <property type="evidence" value="ECO:0007669"/>
    <property type="project" value="UniProtKB-KW"/>
</dbReference>
<evidence type="ECO:0000313" key="10">
    <source>
        <dbReference type="Proteomes" id="UP000215914"/>
    </source>
</evidence>
<organism evidence="9 10">
    <name type="scientific">Helianthus annuus</name>
    <name type="common">Common sunflower</name>
    <dbReference type="NCBI Taxonomy" id="4232"/>
    <lineage>
        <taxon>Eukaryota</taxon>
        <taxon>Viridiplantae</taxon>
        <taxon>Streptophyta</taxon>
        <taxon>Embryophyta</taxon>
        <taxon>Tracheophyta</taxon>
        <taxon>Spermatophyta</taxon>
        <taxon>Magnoliopsida</taxon>
        <taxon>eudicotyledons</taxon>
        <taxon>Gunneridae</taxon>
        <taxon>Pentapetalae</taxon>
        <taxon>asterids</taxon>
        <taxon>campanulids</taxon>
        <taxon>Asterales</taxon>
        <taxon>Asteraceae</taxon>
        <taxon>Asteroideae</taxon>
        <taxon>Heliantheae alliance</taxon>
        <taxon>Heliantheae</taxon>
        <taxon>Helianthus</taxon>
    </lineage>
</organism>
<keyword evidence="5" id="KW-0863">Zinc-finger</keyword>
<keyword evidence="9" id="KW-0695">RNA-directed DNA polymerase</keyword>
<reference evidence="9" key="2">
    <citation type="submission" date="2020-06" db="EMBL/GenBank/DDBJ databases">
        <title>Helianthus annuus Genome sequencing and assembly Release 2.</title>
        <authorList>
            <person name="Gouzy J."/>
            <person name="Langlade N."/>
            <person name="Munos S."/>
        </authorList>
    </citation>
    <scope>NUCLEOTIDE SEQUENCE</scope>
    <source>
        <tissue evidence="9">Leaves</tissue>
    </source>
</reference>
<keyword evidence="1" id="KW-0645">Protease</keyword>
<keyword evidence="10" id="KW-1185">Reference proteome</keyword>
<proteinExistence type="predicted"/>
<dbReference type="EMBL" id="MNCJ02000317">
    <property type="protein sequence ID" value="KAF5818732.1"/>
    <property type="molecule type" value="Genomic_DNA"/>
</dbReference>
<dbReference type="GO" id="GO:0004190">
    <property type="term" value="F:aspartic-type endopeptidase activity"/>
    <property type="evidence" value="ECO:0007669"/>
    <property type="project" value="UniProtKB-KW"/>
</dbReference>
<keyword evidence="4" id="KW-0378">Hydrolase</keyword>
<dbReference type="InterPro" id="IPR043502">
    <property type="entry name" value="DNA/RNA_pol_sf"/>
</dbReference>
<feature type="domain" description="Integrase catalytic" evidence="8">
    <location>
        <begin position="504"/>
        <end position="681"/>
    </location>
</feature>
<keyword evidence="2" id="KW-0479">Metal-binding</keyword>
<keyword evidence="9" id="KW-0548">Nucleotidyltransferase</keyword>
<evidence type="ECO:0000259" key="8">
    <source>
        <dbReference type="PROSITE" id="PS50994"/>
    </source>
</evidence>
<dbReference type="InterPro" id="IPR057670">
    <property type="entry name" value="SH3_retrovirus"/>
</dbReference>
<dbReference type="Pfam" id="PF14223">
    <property type="entry name" value="Retrotran_gag_2"/>
    <property type="match status" value="1"/>
</dbReference>
<dbReference type="InterPro" id="IPR001878">
    <property type="entry name" value="Znf_CCHC"/>
</dbReference>
<evidence type="ECO:0000256" key="1">
    <source>
        <dbReference type="ARBA" id="ARBA00022670"/>
    </source>
</evidence>
<dbReference type="InterPro" id="IPR039537">
    <property type="entry name" value="Retrotran_Ty1/copia-like"/>
</dbReference>
<name>A0A9K3JPE9_HELAN</name>
<evidence type="ECO:0000256" key="6">
    <source>
        <dbReference type="SAM" id="MobiDB-lite"/>
    </source>
</evidence>
<evidence type="ECO:0000256" key="3">
    <source>
        <dbReference type="ARBA" id="ARBA00022750"/>
    </source>
</evidence>
<evidence type="ECO:0000259" key="7">
    <source>
        <dbReference type="PROSITE" id="PS50158"/>
    </source>
</evidence>
<dbReference type="CDD" id="cd09272">
    <property type="entry name" value="RNase_HI_RT_Ty1"/>
    <property type="match status" value="1"/>
</dbReference>
<keyword evidence="9" id="KW-0808">Transferase</keyword>
<dbReference type="PROSITE" id="PS50158">
    <property type="entry name" value="ZF_CCHC"/>
    <property type="match status" value="1"/>
</dbReference>
<dbReference type="GO" id="GO:0003676">
    <property type="term" value="F:nucleic acid binding"/>
    <property type="evidence" value="ECO:0007669"/>
    <property type="project" value="InterPro"/>
</dbReference>
<dbReference type="InterPro" id="IPR001584">
    <property type="entry name" value="Integrase_cat-core"/>
</dbReference>
<keyword evidence="3" id="KW-0064">Aspartyl protease</keyword>
<dbReference type="InterPro" id="IPR013103">
    <property type="entry name" value="RVT_2"/>
</dbReference>
<dbReference type="Pfam" id="PF13976">
    <property type="entry name" value="gag_pre-integrs"/>
    <property type="match status" value="1"/>
</dbReference>
<accession>A0A9K3JPE9</accession>
<dbReference type="SUPFAM" id="SSF53098">
    <property type="entry name" value="Ribonuclease H-like"/>
    <property type="match status" value="1"/>
</dbReference>
<gene>
    <name evidence="9" type="ORF">HanXRQr2_Chr02g0069461</name>
</gene>
<reference evidence="9" key="1">
    <citation type="journal article" date="2017" name="Nature">
        <title>The sunflower genome provides insights into oil metabolism, flowering and Asterid evolution.</title>
        <authorList>
            <person name="Badouin H."/>
            <person name="Gouzy J."/>
            <person name="Grassa C.J."/>
            <person name="Murat F."/>
            <person name="Staton S.E."/>
            <person name="Cottret L."/>
            <person name="Lelandais-Briere C."/>
            <person name="Owens G.L."/>
            <person name="Carrere S."/>
            <person name="Mayjonade B."/>
            <person name="Legrand L."/>
            <person name="Gill N."/>
            <person name="Kane N.C."/>
            <person name="Bowers J.E."/>
            <person name="Hubner S."/>
            <person name="Bellec A."/>
            <person name="Berard A."/>
            <person name="Berges H."/>
            <person name="Blanchet N."/>
            <person name="Boniface M.C."/>
            <person name="Brunel D."/>
            <person name="Catrice O."/>
            <person name="Chaidir N."/>
            <person name="Claudel C."/>
            <person name="Donnadieu C."/>
            <person name="Faraut T."/>
            <person name="Fievet G."/>
            <person name="Helmstetter N."/>
            <person name="King M."/>
            <person name="Knapp S.J."/>
            <person name="Lai Z."/>
            <person name="Le Paslier M.C."/>
            <person name="Lippi Y."/>
            <person name="Lorenzon L."/>
            <person name="Mandel J.R."/>
            <person name="Marage G."/>
            <person name="Marchand G."/>
            <person name="Marquand E."/>
            <person name="Bret-Mestries E."/>
            <person name="Morien E."/>
            <person name="Nambeesan S."/>
            <person name="Nguyen T."/>
            <person name="Pegot-Espagnet P."/>
            <person name="Pouilly N."/>
            <person name="Raftis F."/>
            <person name="Sallet E."/>
            <person name="Schiex T."/>
            <person name="Thomas J."/>
            <person name="Vandecasteele C."/>
            <person name="Vares D."/>
            <person name="Vear F."/>
            <person name="Vautrin S."/>
            <person name="Crespi M."/>
            <person name="Mangin B."/>
            <person name="Burke J.M."/>
            <person name="Salse J."/>
            <person name="Munos S."/>
            <person name="Vincourt P."/>
            <person name="Rieseberg L.H."/>
            <person name="Langlade N.B."/>
        </authorList>
    </citation>
    <scope>NUCLEOTIDE SEQUENCE</scope>
    <source>
        <tissue evidence="9">Leaves</tissue>
    </source>
</reference>
<dbReference type="PROSITE" id="PS50994">
    <property type="entry name" value="INTEGRASE"/>
    <property type="match status" value="1"/>
</dbReference>
<feature type="region of interest" description="Disordered" evidence="6">
    <location>
        <begin position="219"/>
        <end position="250"/>
    </location>
</feature>
<dbReference type="GO" id="GO:0006508">
    <property type="term" value="P:proteolysis"/>
    <property type="evidence" value="ECO:0007669"/>
    <property type="project" value="UniProtKB-KW"/>
</dbReference>
<dbReference type="EC" id="2.7.7.49" evidence="9"/>
<evidence type="ECO:0000256" key="4">
    <source>
        <dbReference type="ARBA" id="ARBA00022801"/>
    </source>
</evidence>
<dbReference type="GO" id="GO:0003964">
    <property type="term" value="F:RNA-directed DNA polymerase activity"/>
    <property type="evidence" value="ECO:0007669"/>
    <property type="project" value="UniProtKB-KW"/>
</dbReference>
<evidence type="ECO:0000256" key="2">
    <source>
        <dbReference type="ARBA" id="ARBA00022723"/>
    </source>
</evidence>
<comment type="caution">
    <text evidence="9">The sequence shown here is derived from an EMBL/GenBank/DDBJ whole genome shotgun (WGS) entry which is preliminary data.</text>
</comment>
<sequence length="1395" mass="157707">MADQTSVLPTAPTPIPVFKGEGYDYWNIRMKTILKSRDLWDLVESGIDSKETDQTKIKSMRKRDAHAMALIQQAVHDTLFSRIAAAETAKESWEILKLEFQGDTEVKAIKLQGLRRDFENLVMKEGEMVGDYFSRVMAIVSQKRSYGEEVTEQVIVEKVLRSLTSKFDFVVPSIEVAYDLSKLSPVKLMGSLQSQEQRMLSRSSENSNAEKTEEHALQVIQDNNRSQNTSGFRGRGRGTTRGRGRGRNMDRSRVPQCYVCKKYGHTSKECWYNQDTQVNVAETNEKEETSEEQHLFMACIEDDKFCLMIKSDQVYNNNLWFIDSGCSNHMTGSRSSFIHLDETFKVDVQLGNKKKLAIEGKGTVRINAGSNGSRLLDDVYYAPSLEYNLLSVGQLMKKGYSLLFERDECIIKNNGEFERDECIIKNNGEVIMKIHILANNMFLLDVSSPEVTTTGGDSSSQLWHKRFAHLNFDSMKLLHDKNMVTGIPRIRRTTKCEGCLLGKHTRTPFTSHSWRAKARLELVHADLCGPMQVQSLGHSLYYFLLIDDLTRMSWVYFLSKKSEAFDKFKVFKQLVEKQCQGFIKVLRTDRGGEFCSKEFNSFCEEQGIRRELTTPHTPQLNGVVERKNRTIMGMVRSMLKDKEMPNFLWAEAVATAVYILNRSPTSAVEGKTPLQAWSGETPDVSKFRVFGSIAYKHVYAHGRKKLDDRSQKMVMIGYSAQSPSGYRLLDPVTRKVEATRDATIIEEAAWNWKEKSKSEKADFNVAFDDPFSVEVLSQSEDGPTPYVESTPTNINMQQTSSYQMSPSSSVGTTIDASSSQSMQTPLNIRPLSDIYATTQPLEPEEYIHLQFALSICDPLCFDDAAHKKVWQVAMAEEIAAIEKNNTWELVPLPAGKNIVGVKWLFKSKLGANGQVIRHKARLVAKGYSQKKGVDFEETFAPVARFETIRVVLAVAAQRGWLVHQLDVKSAFLNGELDEDIYVEQPEGYKLKNSEDKVYKLKKALYGLKQAPRAWYAKIDGYFTKNGYNRSLNEPTLYVKQISNNDIIYVCLYVDDIICTSSCESLVSEFKQGMQEVFEMTDMGLLQYFLGLEVKQSTDGIFVSQGQYARNLLDKFQMKGSKFEALPMSPGDKPQLEDGEVKVNETLYRSLVGGLMYLTHTRPDLAFSVGVLARFMQSPSKQHLAAAKKVLRYIGGTVDLGLKYERRNDLQLVGYTDSDWAGCKDDSKSVSANVFLLGNGAVSWCSKKQKTVALSSTEAEYISATTGACQAIWLKRILYDLGINQQKETILFCDSKSAINLSKNPVMNSRSKHIELRYHFIRDMVNQGQVKLEFCGTNEQLADLMTKAVPREKLVHLRFKIGVQECVSRGGVESDTTLPFMKSDVEACKGKLSARG</sequence>
<dbReference type="InterPro" id="IPR036397">
    <property type="entry name" value="RNaseH_sf"/>
</dbReference>
<dbReference type="Pfam" id="PF22936">
    <property type="entry name" value="Pol_BBD"/>
    <property type="match status" value="1"/>
</dbReference>
<dbReference type="Pfam" id="PF25597">
    <property type="entry name" value="SH3_retrovirus"/>
    <property type="match status" value="1"/>
</dbReference>
<evidence type="ECO:0000313" key="9">
    <source>
        <dbReference type="EMBL" id="KAF5818732.1"/>
    </source>
</evidence>
<feature type="region of interest" description="Disordered" evidence="6">
    <location>
        <begin position="195"/>
        <end position="214"/>
    </location>
</feature>
<protein>
    <submittedName>
        <fullName evidence="9">RNA-directed DNA polymerase</fullName>
        <ecNumber evidence="9">2.7.7.49</ecNumber>
    </submittedName>
</protein>